<dbReference type="AlphaFoldDB" id="A0A8I1FPU4"/>
<dbReference type="GO" id="GO:0009289">
    <property type="term" value="C:pilus"/>
    <property type="evidence" value="ECO:0007669"/>
    <property type="project" value="InterPro"/>
</dbReference>
<protein>
    <submittedName>
        <fullName evidence="2">Adhesin</fullName>
    </submittedName>
</protein>
<gene>
    <name evidence="2" type="ORF">JFT45_18280</name>
</gene>
<sequence length="165" mass="18003">MHFPGCNISHLAVAASLALWVQTGYAAREEHTFEVSVSIPTHDFYVLPVDPGFVEREQQMNWNLVNGTLEPLRTLFDVRSTSGAVSARLGHEPVLSNGRDLIALNVIFNNQPLLLTNTVVVPDTEANIGSRVPLLIEAITPDAGFSAGEYFGSVQLVFDASFPMH</sequence>
<reference evidence="2" key="1">
    <citation type="submission" date="2020-12" db="EMBL/GenBank/DDBJ databases">
        <title>Antibiotic resistance and phylogeny of Pseudomonas spp. isolated over three decades from chicken meat in the Norwegian food chain.</title>
        <authorList>
            <person name="Moen B."/>
        </authorList>
    </citation>
    <scope>NUCLEOTIDE SEQUENCE</scope>
    <source>
        <strain evidence="2">MF6762</strain>
    </source>
</reference>
<dbReference type="Gene3D" id="2.60.40.2040">
    <property type="entry name" value="CFA/I fimbrial subunit E, pilin domain"/>
    <property type="match status" value="1"/>
</dbReference>
<accession>A0A8I1FPU4</accession>
<keyword evidence="1" id="KW-0732">Signal</keyword>
<dbReference type="EMBL" id="JAEKCZ010000018">
    <property type="protein sequence ID" value="MBJ2258457.1"/>
    <property type="molecule type" value="Genomic_DNA"/>
</dbReference>
<feature type="chain" id="PRO_5034688843" evidence="1">
    <location>
        <begin position="27"/>
        <end position="165"/>
    </location>
</feature>
<dbReference type="Pfam" id="PF04449">
    <property type="entry name" value="Fimbrial_CS1"/>
    <property type="match status" value="1"/>
</dbReference>
<evidence type="ECO:0000313" key="3">
    <source>
        <dbReference type="Proteomes" id="UP000658390"/>
    </source>
</evidence>
<dbReference type="InterPro" id="IPR007540">
    <property type="entry name" value="Fimbrial_CS1-type"/>
</dbReference>
<evidence type="ECO:0000313" key="2">
    <source>
        <dbReference type="EMBL" id="MBJ2258457.1"/>
    </source>
</evidence>
<organism evidence="2 3">
    <name type="scientific">Pseudomonas psychrophila</name>
    <dbReference type="NCBI Taxonomy" id="122355"/>
    <lineage>
        <taxon>Bacteria</taxon>
        <taxon>Pseudomonadati</taxon>
        <taxon>Pseudomonadota</taxon>
        <taxon>Gammaproteobacteria</taxon>
        <taxon>Pseudomonadales</taxon>
        <taxon>Pseudomonadaceae</taxon>
        <taxon>Pseudomonas</taxon>
    </lineage>
</organism>
<dbReference type="RefSeq" id="WP_019828976.1">
    <property type="nucleotide sequence ID" value="NZ_ATLR01000048.1"/>
</dbReference>
<comment type="caution">
    <text evidence="2">The sequence shown here is derived from an EMBL/GenBank/DDBJ whole genome shotgun (WGS) entry which is preliminary data.</text>
</comment>
<name>A0A8I1FPU4_9PSED</name>
<dbReference type="Proteomes" id="UP000658390">
    <property type="component" value="Unassembled WGS sequence"/>
</dbReference>
<proteinExistence type="predicted"/>
<evidence type="ECO:0000256" key="1">
    <source>
        <dbReference type="SAM" id="SignalP"/>
    </source>
</evidence>
<feature type="signal peptide" evidence="1">
    <location>
        <begin position="1"/>
        <end position="26"/>
    </location>
</feature>